<dbReference type="InterPro" id="IPR035892">
    <property type="entry name" value="C2_domain_sf"/>
</dbReference>
<organism evidence="1 2">
    <name type="scientific">Malus domestica</name>
    <name type="common">Apple</name>
    <name type="synonym">Pyrus malus</name>
    <dbReference type="NCBI Taxonomy" id="3750"/>
    <lineage>
        <taxon>Eukaryota</taxon>
        <taxon>Viridiplantae</taxon>
        <taxon>Streptophyta</taxon>
        <taxon>Embryophyta</taxon>
        <taxon>Tracheophyta</taxon>
        <taxon>Spermatophyta</taxon>
        <taxon>Magnoliopsida</taxon>
        <taxon>eudicotyledons</taxon>
        <taxon>Gunneridae</taxon>
        <taxon>Pentapetalae</taxon>
        <taxon>rosids</taxon>
        <taxon>fabids</taxon>
        <taxon>Rosales</taxon>
        <taxon>Rosaceae</taxon>
        <taxon>Amygdaloideae</taxon>
        <taxon>Maleae</taxon>
        <taxon>Malus</taxon>
    </lineage>
</organism>
<dbReference type="EMBL" id="RDQH01000339">
    <property type="protein sequence ID" value="RXH78209.1"/>
    <property type="molecule type" value="Genomic_DNA"/>
</dbReference>
<proteinExistence type="predicted"/>
<evidence type="ECO:0000313" key="1">
    <source>
        <dbReference type="EMBL" id="RXH78209.1"/>
    </source>
</evidence>
<gene>
    <name evidence="1" type="ORF">DVH24_001727</name>
</gene>
<dbReference type="PANTHER" id="PTHR32246:SF69">
    <property type="entry name" value="CALCIUM-DEPENDENT LIPID-BINDING (CALB DOMAIN) FAMILY PROTEIN"/>
    <property type="match status" value="1"/>
</dbReference>
<dbReference type="AlphaFoldDB" id="A0A498I5N6"/>
<evidence type="ECO:0000313" key="2">
    <source>
        <dbReference type="Proteomes" id="UP000290289"/>
    </source>
</evidence>
<dbReference type="PANTHER" id="PTHR32246">
    <property type="entry name" value="INGRESSION PROTEIN FIC1"/>
    <property type="match status" value="1"/>
</dbReference>
<accession>A0A498I5N6</accession>
<keyword evidence="2" id="KW-1185">Reference proteome</keyword>
<dbReference type="SUPFAM" id="SSF49562">
    <property type="entry name" value="C2 domain (Calcium/lipid-binding domain, CaLB)"/>
    <property type="match status" value="1"/>
</dbReference>
<comment type="caution">
    <text evidence="1">The sequence shown here is derived from an EMBL/GenBank/DDBJ whole genome shotgun (WGS) entry which is preliminary data.</text>
</comment>
<name>A0A498I5N6_MALDO</name>
<protein>
    <recommendedName>
        <fullName evidence="3">C2 domain-containing protein</fullName>
    </recommendedName>
</protein>
<evidence type="ECO:0008006" key="3">
    <source>
        <dbReference type="Google" id="ProtNLM"/>
    </source>
</evidence>
<sequence>MQTYALVWVDSAHKIHYRVEKVGGENPTWNDRFLFKISPKQDLQGLRPIYAVGCFSDHLVGTVRFLLNDFLDVASKVPSFTDIQIRRPFGRLQDVLKVAAMVIDGSYLASAVIELSAVAYRDLMGK</sequence>
<dbReference type="Proteomes" id="UP000290289">
    <property type="component" value="Chromosome 13"/>
</dbReference>
<dbReference type="STRING" id="3750.A0A498I5N6"/>
<reference evidence="1 2" key="1">
    <citation type="submission" date="2018-10" db="EMBL/GenBank/DDBJ databases">
        <title>A high-quality apple genome assembly.</title>
        <authorList>
            <person name="Hu J."/>
        </authorList>
    </citation>
    <scope>NUCLEOTIDE SEQUENCE [LARGE SCALE GENOMIC DNA]</scope>
    <source>
        <strain evidence="2">cv. HFTH1</strain>
        <tissue evidence="1">Young leaf</tissue>
    </source>
</reference>